<evidence type="ECO:0000313" key="3">
    <source>
        <dbReference type="Proteomes" id="UP001549321"/>
    </source>
</evidence>
<protein>
    <submittedName>
        <fullName evidence="1">Uncharacterized protein</fullName>
    </submittedName>
</protein>
<evidence type="ECO:0000313" key="1">
    <source>
        <dbReference type="EMBL" id="MET4634680.1"/>
    </source>
</evidence>
<gene>
    <name evidence="1" type="ORF">ABIE08_002626</name>
    <name evidence="2" type="ORF">ABIE08_004632</name>
</gene>
<dbReference type="EMBL" id="JBEPSM010000002">
    <property type="protein sequence ID" value="MET4634680.1"/>
    <property type="molecule type" value="Genomic_DNA"/>
</dbReference>
<name>A0ABV2R089_9HYPH</name>
<organism evidence="1 3">
    <name type="scientific">Kaistia defluvii</name>
    <dbReference type="NCBI Taxonomy" id="410841"/>
    <lineage>
        <taxon>Bacteria</taxon>
        <taxon>Pseudomonadati</taxon>
        <taxon>Pseudomonadota</taxon>
        <taxon>Alphaproteobacteria</taxon>
        <taxon>Hyphomicrobiales</taxon>
        <taxon>Kaistiaceae</taxon>
        <taxon>Kaistia</taxon>
    </lineage>
</organism>
<feature type="non-terminal residue" evidence="1">
    <location>
        <position position="31"/>
    </location>
</feature>
<dbReference type="EMBL" id="JBEPSM010000006">
    <property type="protein sequence ID" value="MET4636667.1"/>
    <property type="molecule type" value="Genomic_DNA"/>
</dbReference>
<evidence type="ECO:0000313" key="2">
    <source>
        <dbReference type="EMBL" id="MET4636667.1"/>
    </source>
</evidence>
<keyword evidence="3" id="KW-1185">Reference proteome</keyword>
<sequence>MDDKIHPVAIEHLPFFITAPGQTDILFNVMV</sequence>
<proteinExistence type="predicted"/>
<reference evidence="1 3" key="1">
    <citation type="submission" date="2024-06" db="EMBL/GenBank/DDBJ databases">
        <title>Sorghum-associated microbial communities from plants grown in Nebraska, USA.</title>
        <authorList>
            <person name="Schachtman D."/>
        </authorList>
    </citation>
    <scope>NUCLEOTIDE SEQUENCE [LARGE SCALE GENOMIC DNA]</scope>
    <source>
        <strain evidence="1 3">3207</strain>
    </source>
</reference>
<dbReference type="Proteomes" id="UP001549321">
    <property type="component" value="Unassembled WGS sequence"/>
</dbReference>
<comment type="caution">
    <text evidence="1">The sequence shown here is derived from an EMBL/GenBank/DDBJ whole genome shotgun (WGS) entry which is preliminary data.</text>
</comment>
<accession>A0ABV2R089</accession>